<organism evidence="2 3">
    <name type="scientific">Novipirellula caenicola</name>
    <dbReference type="NCBI Taxonomy" id="1536901"/>
    <lineage>
        <taxon>Bacteria</taxon>
        <taxon>Pseudomonadati</taxon>
        <taxon>Planctomycetota</taxon>
        <taxon>Planctomycetia</taxon>
        <taxon>Pirellulales</taxon>
        <taxon>Pirellulaceae</taxon>
        <taxon>Novipirellula</taxon>
    </lineage>
</organism>
<protein>
    <recommendedName>
        <fullName evidence="4">Transmembrane protein</fullName>
    </recommendedName>
</protein>
<evidence type="ECO:0000256" key="1">
    <source>
        <dbReference type="SAM" id="MobiDB-lite"/>
    </source>
</evidence>
<evidence type="ECO:0000313" key="3">
    <source>
        <dbReference type="Proteomes" id="UP001416858"/>
    </source>
</evidence>
<sequence length="235" mass="25237">MNDKSNFEQQLSALVPASIQTDASTMMYRCGFAAGQASRSTSSNTTRWQWPQLAVAACITAILVGPVSYRLGHSKFEDPHRGVVVAEHESHQAAPSNESVVTAESGITAESVPIAPSDPPEPPKDQPRKRNIASKSGPSIFANWLIGVPSPFEPSSDASASSAVVLTSRPPSADMMAWLEQSPAAITSPPNPANPAQDATKLESLEIRHEDSGPYHLPSLPSRKSLHTWETWFQS</sequence>
<name>A0ABP9VT33_9BACT</name>
<dbReference type="EMBL" id="BAABRO010000007">
    <property type="protein sequence ID" value="GAA5507971.1"/>
    <property type="molecule type" value="Genomic_DNA"/>
</dbReference>
<evidence type="ECO:0000313" key="2">
    <source>
        <dbReference type="EMBL" id="GAA5507971.1"/>
    </source>
</evidence>
<feature type="region of interest" description="Disordered" evidence="1">
    <location>
        <begin position="110"/>
        <end position="134"/>
    </location>
</feature>
<comment type="caution">
    <text evidence="2">The sequence shown here is derived from an EMBL/GenBank/DDBJ whole genome shotgun (WGS) entry which is preliminary data.</text>
</comment>
<accession>A0ABP9VT33</accession>
<proteinExistence type="predicted"/>
<evidence type="ECO:0008006" key="4">
    <source>
        <dbReference type="Google" id="ProtNLM"/>
    </source>
</evidence>
<reference evidence="2 3" key="1">
    <citation type="submission" date="2024-02" db="EMBL/GenBank/DDBJ databases">
        <title>Rhodopirellula caenicola NBRC 110016.</title>
        <authorList>
            <person name="Ichikawa N."/>
            <person name="Katano-Makiyama Y."/>
            <person name="Hidaka K."/>
        </authorList>
    </citation>
    <scope>NUCLEOTIDE SEQUENCE [LARGE SCALE GENOMIC DNA]</scope>
    <source>
        <strain evidence="2 3">NBRC 110016</strain>
    </source>
</reference>
<keyword evidence="3" id="KW-1185">Reference proteome</keyword>
<dbReference type="Proteomes" id="UP001416858">
    <property type="component" value="Unassembled WGS sequence"/>
</dbReference>
<dbReference type="RefSeq" id="WP_345684807.1">
    <property type="nucleotide sequence ID" value="NZ_BAABRO010000007.1"/>
</dbReference>
<gene>
    <name evidence="2" type="ORF">Rcae01_03429</name>
</gene>